<dbReference type="Proteomes" id="UP000182762">
    <property type="component" value="Unassembled WGS sequence"/>
</dbReference>
<reference evidence="1 2" key="1">
    <citation type="submission" date="2016-10" db="EMBL/GenBank/DDBJ databases">
        <authorList>
            <person name="Varghese N."/>
            <person name="Submissions S."/>
        </authorList>
    </citation>
    <scope>NUCLEOTIDE SEQUENCE [LARGE SCALE GENOMIC DNA]</scope>
    <source>
        <strain evidence="1 2">DSM 13796</strain>
    </source>
</reference>
<protein>
    <submittedName>
        <fullName evidence="1">Uncharacterized protein</fullName>
    </submittedName>
</protein>
<dbReference type="RefSeq" id="WP_161939299.1">
    <property type="nucleotide sequence ID" value="NZ_FOXX01000027.1"/>
</dbReference>
<proteinExistence type="predicted"/>
<accession>A0A1I6C600</accession>
<keyword evidence="2" id="KW-1185">Reference proteome</keyword>
<evidence type="ECO:0000313" key="1">
    <source>
        <dbReference type="EMBL" id="SFQ88564.1"/>
    </source>
</evidence>
<dbReference type="EMBL" id="FOXX01000027">
    <property type="protein sequence ID" value="SFQ88564.1"/>
    <property type="molecule type" value="Genomic_DNA"/>
</dbReference>
<dbReference type="GeneID" id="93713918"/>
<sequence>MKLKKKKQNKRKKEIAETAFDVLVEVPELLYYVPRLLWIGCKTILKAISHA</sequence>
<evidence type="ECO:0000313" key="2">
    <source>
        <dbReference type="Proteomes" id="UP000182762"/>
    </source>
</evidence>
<name>A0A1I6C600_9BACI</name>
<organism evidence="1 2">
    <name type="scientific">Priestia endophytica DSM 13796</name>
    <dbReference type="NCBI Taxonomy" id="1121089"/>
    <lineage>
        <taxon>Bacteria</taxon>
        <taxon>Bacillati</taxon>
        <taxon>Bacillota</taxon>
        <taxon>Bacilli</taxon>
        <taxon>Bacillales</taxon>
        <taxon>Bacillaceae</taxon>
        <taxon>Priestia</taxon>
    </lineage>
</organism>
<gene>
    <name evidence="1" type="ORF">SAMN02745910_05073</name>
</gene>
<comment type="caution">
    <text evidence="1">The sequence shown here is derived from an EMBL/GenBank/DDBJ whole genome shotgun (WGS) entry which is preliminary data.</text>
</comment>